<dbReference type="EC" id="2.7.3.9" evidence="5 16"/>
<comment type="cofactor">
    <cofactor evidence="2 16 19">
        <name>Mg(2+)</name>
        <dbReference type="ChEBI" id="CHEBI:18420"/>
    </cofactor>
</comment>
<dbReference type="InterPro" id="IPR000121">
    <property type="entry name" value="PEP_util_C"/>
</dbReference>
<dbReference type="InterPro" id="IPR008279">
    <property type="entry name" value="PEP-util_enz_mobile_dom"/>
</dbReference>
<dbReference type="PANTHER" id="PTHR46244">
    <property type="entry name" value="PHOSPHOENOLPYRUVATE-PROTEIN PHOSPHOTRANSFERASE"/>
    <property type="match status" value="1"/>
</dbReference>
<dbReference type="Gene3D" id="3.20.20.60">
    <property type="entry name" value="Phosphoenolpyruvate-binding domains"/>
    <property type="match status" value="1"/>
</dbReference>
<evidence type="ECO:0000259" key="20">
    <source>
        <dbReference type="Pfam" id="PF00391"/>
    </source>
</evidence>
<dbReference type="InterPro" id="IPR015813">
    <property type="entry name" value="Pyrv/PenolPyrv_kinase-like_dom"/>
</dbReference>
<organism evidence="23 24">
    <name type="scientific">Desulfoplanes formicivorans</name>
    <dbReference type="NCBI Taxonomy" id="1592317"/>
    <lineage>
        <taxon>Bacteria</taxon>
        <taxon>Pseudomonadati</taxon>
        <taxon>Thermodesulfobacteriota</taxon>
        <taxon>Desulfovibrionia</taxon>
        <taxon>Desulfovibrionales</taxon>
        <taxon>Desulfoplanaceae</taxon>
        <taxon>Desulfoplanes</taxon>
    </lineage>
</organism>
<evidence type="ECO:0000256" key="1">
    <source>
        <dbReference type="ARBA" id="ARBA00000683"/>
    </source>
</evidence>
<keyword evidence="10 16" id="KW-0808">Transferase</keyword>
<evidence type="ECO:0000259" key="22">
    <source>
        <dbReference type="Pfam" id="PF05524"/>
    </source>
</evidence>
<feature type="binding site" evidence="19">
    <location>
        <position position="433"/>
    </location>
    <ligand>
        <name>Mg(2+)</name>
        <dbReference type="ChEBI" id="CHEBI:18420"/>
    </ligand>
</feature>
<evidence type="ECO:0000256" key="10">
    <source>
        <dbReference type="ARBA" id="ARBA00022679"/>
    </source>
</evidence>
<keyword evidence="12 16" id="KW-0479">Metal-binding</keyword>
<dbReference type="STRING" id="1592317.DPF_2696"/>
<dbReference type="InterPro" id="IPR006318">
    <property type="entry name" value="PTS_EI-like"/>
</dbReference>
<keyword evidence="9 16" id="KW-0762">Sugar transport</keyword>
<keyword evidence="24" id="KW-1185">Reference proteome</keyword>
<dbReference type="PANTHER" id="PTHR46244:SF6">
    <property type="entry name" value="PHOSPHOENOLPYRUVATE-PROTEIN PHOSPHOTRANSFERASE"/>
    <property type="match status" value="1"/>
</dbReference>
<gene>
    <name evidence="23" type="ORF">DPF_2696</name>
</gene>
<feature type="binding site" evidence="18">
    <location>
        <position position="335"/>
    </location>
    <ligand>
        <name>phosphoenolpyruvate</name>
        <dbReference type="ChEBI" id="CHEBI:58702"/>
    </ligand>
</feature>
<evidence type="ECO:0000256" key="15">
    <source>
        <dbReference type="ARBA" id="ARBA00033235"/>
    </source>
</evidence>
<dbReference type="InterPro" id="IPR040442">
    <property type="entry name" value="Pyrv_kinase-like_dom_sf"/>
</dbReference>
<dbReference type="OrthoDB" id="9765468at2"/>
<feature type="domain" description="Phosphotransferase system enzyme I N-terminal" evidence="22">
    <location>
        <begin position="7"/>
        <end position="130"/>
    </location>
</feature>
<evidence type="ECO:0000256" key="14">
    <source>
        <dbReference type="ARBA" id="ARBA00022842"/>
    </source>
</evidence>
<keyword evidence="23" id="KW-0670">Pyruvate</keyword>
<evidence type="ECO:0000313" key="23">
    <source>
        <dbReference type="EMBL" id="GAU09960.1"/>
    </source>
</evidence>
<evidence type="ECO:0000256" key="12">
    <source>
        <dbReference type="ARBA" id="ARBA00022723"/>
    </source>
</evidence>
<dbReference type="InterPro" id="IPR008731">
    <property type="entry name" value="PTS_EIN"/>
</dbReference>
<keyword evidence="13 16" id="KW-0418">Kinase</keyword>
<evidence type="ECO:0000313" key="24">
    <source>
        <dbReference type="Proteomes" id="UP000095200"/>
    </source>
</evidence>
<evidence type="ECO:0000256" key="16">
    <source>
        <dbReference type="PIRNR" id="PIRNR000732"/>
    </source>
</evidence>
<dbReference type="GO" id="GO:0005737">
    <property type="term" value="C:cytoplasm"/>
    <property type="evidence" value="ECO:0007669"/>
    <property type="project" value="UniProtKB-SubCell"/>
</dbReference>
<evidence type="ECO:0000256" key="11">
    <source>
        <dbReference type="ARBA" id="ARBA00022683"/>
    </source>
</evidence>
<dbReference type="Gene3D" id="3.50.30.10">
    <property type="entry name" value="Phosphohistidine domain"/>
    <property type="match status" value="1"/>
</dbReference>
<accession>A0A194AL39</accession>
<dbReference type="InterPro" id="IPR024692">
    <property type="entry name" value="PTS_EI"/>
</dbReference>
<evidence type="ECO:0000256" key="8">
    <source>
        <dbReference type="ARBA" id="ARBA00022490"/>
    </source>
</evidence>
<dbReference type="SUPFAM" id="SSF47831">
    <property type="entry name" value="Enzyme I of the PEP:sugar phosphotransferase system HPr-binding (sub)domain"/>
    <property type="match status" value="1"/>
</dbReference>
<evidence type="ECO:0000256" key="2">
    <source>
        <dbReference type="ARBA" id="ARBA00001946"/>
    </source>
</evidence>
<evidence type="ECO:0000256" key="9">
    <source>
        <dbReference type="ARBA" id="ARBA00022597"/>
    </source>
</evidence>
<sequence length="590" mass="66037">MAKRVLTGIPVSSGIAIGRAFFLNKNRMSQAPRQTIREELVAQEQARLQTAIGLAFEELERIRINVPRELQEHGALIDSYLMILKDRKLSQSAMNYIADLRINAEWALEKAVADVEKMFSAIDDEYIRARMQDVRLVSQRVMNQLAGQDQEMTGVSHRVILMAHDLTAADTIELEVNKIMAFATAMGGKTSHAGILARSLQIPAVVGVEELEGIIEDDQIVILDGFNGRILIQPTEDELGKYTDLQYRFEEYQRSLSRVCHLPGETRDGYRVNVHANIELFEEVTSVLDNGGEGIGLYRTEYNYMNRPSFPDEKELTEIYSDLAALVAPSKVVIRTLDLGADKISFFGSLEEANPAMGLRAVRFCMSHKEIFRTQLRAILRAGIAGNVSIMFPMITGLQELKEVKSFYFQVKEELRKEGVAYNPDIPLGIMVEVPAAVTVADSLAEEVDFFSIGTNDLIQYCLGIDRTNKHVDYLYQPLHPAVVKSIKSVIDAAHQAGIEVSVCGEMAADPFCVPILMGMQVDSISLTPQAIPGIKRIIRQVTMEDCKYLLKEVLESDSVAGSNVLVREMIFRRFPDELMFYTSLLDGNR</sequence>
<keyword evidence="11 16" id="KW-0598">Phosphotransferase system</keyword>
<proteinExistence type="inferred from homology"/>
<evidence type="ECO:0000256" key="18">
    <source>
        <dbReference type="PIRSR" id="PIRSR000732-2"/>
    </source>
</evidence>
<dbReference type="Pfam" id="PF05524">
    <property type="entry name" value="PEP-utilisers_N"/>
    <property type="match status" value="1"/>
</dbReference>
<dbReference type="EMBL" id="BDFE01000022">
    <property type="protein sequence ID" value="GAU09960.1"/>
    <property type="molecule type" value="Genomic_DNA"/>
</dbReference>
<dbReference type="GO" id="GO:0046872">
    <property type="term" value="F:metal ion binding"/>
    <property type="evidence" value="ECO:0007669"/>
    <property type="project" value="UniProtKB-KW"/>
</dbReference>
<evidence type="ECO:0000259" key="21">
    <source>
        <dbReference type="Pfam" id="PF02896"/>
    </source>
</evidence>
<feature type="binding site" evidence="18">
    <location>
        <position position="299"/>
    </location>
    <ligand>
        <name>phosphoenolpyruvate</name>
        <dbReference type="ChEBI" id="CHEBI:58702"/>
    </ligand>
</feature>
<comment type="caution">
    <text evidence="23">The sequence shown here is derived from an EMBL/GenBank/DDBJ whole genome shotgun (WGS) entry which is preliminary data.</text>
</comment>
<feature type="domain" description="PEP-utilising enzyme C-terminal" evidence="21">
    <location>
        <begin position="258"/>
        <end position="543"/>
    </location>
</feature>
<dbReference type="Pfam" id="PF02896">
    <property type="entry name" value="PEP-utilizers_C"/>
    <property type="match status" value="1"/>
</dbReference>
<reference evidence="24" key="1">
    <citation type="submission" date="2016-06" db="EMBL/GenBank/DDBJ databases">
        <title>Draft genome sequence of Desulfoplanes formicivorans strain Pf12B.</title>
        <authorList>
            <person name="Watanabe M."/>
            <person name="Kojima H."/>
            <person name="Fukui M."/>
        </authorList>
    </citation>
    <scope>NUCLEOTIDE SEQUENCE [LARGE SCALE GENOMIC DNA]</scope>
    <source>
        <strain evidence="24">Pf12B</strain>
    </source>
</reference>
<dbReference type="NCBIfam" id="TIGR01417">
    <property type="entry name" value="PTS_I_fam"/>
    <property type="match status" value="1"/>
</dbReference>
<evidence type="ECO:0000256" key="3">
    <source>
        <dbReference type="ARBA" id="ARBA00004496"/>
    </source>
</evidence>
<keyword evidence="14 16" id="KW-0460">Magnesium</keyword>
<evidence type="ECO:0000256" key="4">
    <source>
        <dbReference type="ARBA" id="ARBA00007837"/>
    </source>
</evidence>
<dbReference type="GO" id="GO:0008965">
    <property type="term" value="F:phosphoenolpyruvate-protein phosphotransferase activity"/>
    <property type="evidence" value="ECO:0007669"/>
    <property type="project" value="UniProtKB-EC"/>
</dbReference>
<dbReference type="InterPro" id="IPR036637">
    <property type="entry name" value="Phosphohistidine_dom_sf"/>
</dbReference>
<dbReference type="GO" id="GO:0016301">
    <property type="term" value="F:kinase activity"/>
    <property type="evidence" value="ECO:0007669"/>
    <property type="project" value="UniProtKB-KW"/>
</dbReference>
<evidence type="ECO:0000256" key="19">
    <source>
        <dbReference type="PIRSR" id="PIRSR000732-3"/>
    </source>
</evidence>
<feature type="domain" description="PEP-utilising enzyme mobile" evidence="20">
    <location>
        <begin position="157"/>
        <end position="228"/>
    </location>
</feature>
<comment type="catalytic activity">
    <reaction evidence="1 16">
        <text>L-histidyl-[protein] + phosphoenolpyruvate = N(pros)-phospho-L-histidyl-[protein] + pyruvate</text>
        <dbReference type="Rhea" id="RHEA:23880"/>
        <dbReference type="Rhea" id="RHEA-COMP:9745"/>
        <dbReference type="Rhea" id="RHEA-COMP:9746"/>
        <dbReference type="ChEBI" id="CHEBI:15361"/>
        <dbReference type="ChEBI" id="CHEBI:29979"/>
        <dbReference type="ChEBI" id="CHEBI:58702"/>
        <dbReference type="ChEBI" id="CHEBI:64837"/>
        <dbReference type="EC" id="2.7.3.9"/>
    </reaction>
</comment>
<evidence type="ECO:0000256" key="5">
    <source>
        <dbReference type="ARBA" id="ARBA00012232"/>
    </source>
</evidence>
<comment type="function">
    <text evidence="16">General (non sugar-specific) component of the phosphoenolpyruvate-dependent sugar phosphotransferase system (sugar PTS). This major carbohydrate active-transport system catalyzes the phosphorylation of incoming sugar substrates concomitantly with their translocation across the cell membrane. Enzyme I transfers the phosphoryl group from phosphoenolpyruvate (PEP) to the phosphoryl carrier protein (HPr).</text>
</comment>
<dbReference type="PIRSF" id="PIRSF000732">
    <property type="entry name" value="PTS_enzyme_I"/>
    <property type="match status" value="1"/>
</dbReference>
<feature type="binding site" evidence="18">
    <location>
        <position position="467"/>
    </location>
    <ligand>
        <name>phosphoenolpyruvate</name>
        <dbReference type="ChEBI" id="CHEBI:58702"/>
    </ligand>
</feature>
<protein>
    <recommendedName>
        <fullName evidence="6 16">Phosphoenolpyruvate-protein phosphotransferase</fullName>
        <ecNumber evidence="5 16">2.7.3.9</ecNumber>
    </recommendedName>
    <alternativeName>
        <fullName evidence="15 16">Phosphotransferase system, enzyme I</fullName>
    </alternativeName>
</protein>
<dbReference type="Gene3D" id="1.10.274.10">
    <property type="entry name" value="PtsI, HPr-binding domain"/>
    <property type="match status" value="1"/>
</dbReference>
<dbReference type="InterPro" id="IPR036618">
    <property type="entry name" value="PtsI_HPr-bd_sf"/>
</dbReference>
<dbReference type="SUPFAM" id="SSF52009">
    <property type="entry name" value="Phosphohistidine domain"/>
    <property type="match status" value="1"/>
</dbReference>
<evidence type="ECO:0000256" key="13">
    <source>
        <dbReference type="ARBA" id="ARBA00022777"/>
    </source>
</evidence>
<dbReference type="InterPro" id="IPR050499">
    <property type="entry name" value="PEP-utilizing_PTS_enzyme"/>
</dbReference>
<evidence type="ECO:0000256" key="6">
    <source>
        <dbReference type="ARBA" id="ARBA00016544"/>
    </source>
</evidence>
<dbReference type="SUPFAM" id="SSF51621">
    <property type="entry name" value="Phosphoenolpyruvate/pyruvate domain"/>
    <property type="match status" value="1"/>
</dbReference>
<feature type="binding site" evidence="19">
    <location>
        <position position="457"/>
    </location>
    <ligand>
        <name>Mg(2+)</name>
        <dbReference type="ChEBI" id="CHEBI:18420"/>
    </ligand>
</feature>
<keyword evidence="7 16" id="KW-0813">Transport</keyword>
<feature type="active site" description="Tele-phosphohistidine intermediate" evidence="17">
    <location>
        <position position="192"/>
    </location>
</feature>
<dbReference type="RefSeq" id="WP_069860218.1">
    <property type="nucleotide sequence ID" value="NZ_BDFE01000022.1"/>
</dbReference>
<keyword evidence="8 16" id="KW-0963">Cytoplasm</keyword>
<dbReference type="Pfam" id="PF00391">
    <property type="entry name" value="PEP-utilizers"/>
    <property type="match status" value="1"/>
</dbReference>
<dbReference type="PRINTS" id="PR01736">
    <property type="entry name" value="PHPHTRNFRASE"/>
</dbReference>
<evidence type="ECO:0000256" key="17">
    <source>
        <dbReference type="PIRSR" id="PIRSR000732-1"/>
    </source>
</evidence>
<feature type="binding site" evidence="18">
    <location>
        <begin position="456"/>
        <end position="457"/>
    </location>
    <ligand>
        <name>phosphoenolpyruvate</name>
        <dbReference type="ChEBI" id="CHEBI:58702"/>
    </ligand>
</feature>
<dbReference type="GO" id="GO:0009401">
    <property type="term" value="P:phosphoenolpyruvate-dependent sugar phosphotransferase system"/>
    <property type="evidence" value="ECO:0007669"/>
    <property type="project" value="UniProtKB-KW"/>
</dbReference>
<evidence type="ECO:0000256" key="7">
    <source>
        <dbReference type="ARBA" id="ARBA00022448"/>
    </source>
</evidence>
<comment type="subcellular location">
    <subcellularLocation>
        <location evidence="3 16">Cytoplasm</location>
    </subcellularLocation>
</comment>
<feature type="active site" description="Proton donor" evidence="17">
    <location>
        <position position="504"/>
    </location>
</feature>
<comment type="similarity">
    <text evidence="4 16">Belongs to the PEP-utilizing enzyme family.</text>
</comment>
<dbReference type="Proteomes" id="UP000095200">
    <property type="component" value="Unassembled WGS sequence"/>
</dbReference>
<name>A0A194AL39_9BACT</name>
<dbReference type="AlphaFoldDB" id="A0A194AL39"/>